<reference evidence="1" key="1">
    <citation type="journal article" date="2023" name="G3 (Bethesda)">
        <title>A reference genome for the long-term kleptoplast-retaining sea slug Elysia crispata morphotype clarki.</title>
        <authorList>
            <person name="Eastman K.E."/>
            <person name="Pendleton A.L."/>
            <person name="Shaikh M.A."/>
            <person name="Suttiyut T."/>
            <person name="Ogas R."/>
            <person name="Tomko P."/>
            <person name="Gavelis G."/>
            <person name="Widhalm J.R."/>
            <person name="Wisecaver J.H."/>
        </authorList>
    </citation>
    <scope>NUCLEOTIDE SEQUENCE</scope>
    <source>
        <strain evidence="1">ECLA1</strain>
    </source>
</reference>
<name>A0AAE0ZAF9_9GAST</name>
<gene>
    <name evidence="1" type="ORF">RRG08_026258</name>
</gene>
<keyword evidence="2" id="KW-1185">Reference proteome</keyword>
<dbReference type="Proteomes" id="UP001283361">
    <property type="component" value="Unassembled WGS sequence"/>
</dbReference>
<comment type="caution">
    <text evidence="1">The sequence shown here is derived from an EMBL/GenBank/DDBJ whole genome shotgun (WGS) entry which is preliminary data.</text>
</comment>
<evidence type="ECO:0000313" key="1">
    <source>
        <dbReference type="EMBL" id="KAK3765787.1"/>
    </source>
</evidence>
<sequence length="84" mass="8887">MWRVGLGEGGCNGESMFQPAYGQPDSITYQKVNMRCLLSSASRDAVYSLLVCASPSRCQQTPAVVTLASLCPSTALDTLVLLSA</sequence>
<accession>A0AAE0ZAF9</accession>
<evidence type="ECO:0000313" key="2">
    <source>
        <dbReference type="Proteomes" id="UP001283361"/>
    </source>
</evidence>
<dbReference type="AlphaFoldDB" id="A0AAE0ZAF9"/>
<proteinExistence type="predicted"/>
<dbReference type="EMBL" id="JAWDGP010004277">
    <property type="protein sequence ID" value="KAK3765787.1"/>
    <property type="molecule type" value="Genomic_DNA"/>
</dbReference>
<protein>
    <submittedName>
        <fullName evidence="1">Uncharacterized protein</fullName>
    </submittedName>
</protein>
<organism evidence="1 2">
    <name type="scientific">Elysia crispata</name>
    <name type="common">lettuce slug</name>
    <dbReference type="NCBI Taxonomy" id="231223"/>
    <lineage>
        <taxon>Eukaryota</taxon>
        <taxon>Metazoa</taxon>
        <taxon>Spiralia</taxon>
        <taxon>Lophotrochozoa</taxon>
        <taxon>Mollusca</taxon>
        <taxon>Gastropoda</taxon>
        <taxon>Heterobranchia</taxon>
        <taxon>Euthyneura</taxon>
        <taxon>Panpulmonata</taxon>
        <taxon>Sacoglossa</taxon>
        <taxon>Placobranchoidea</taxon>
        <taxon>Plakobranchidae</taxon>
        <taxon>Elysia</taxon>
    </lineage>
</organism>